<keyword evidence="3" id="KW-1185">Reference proteome</keyword>
<reference evidence="2" key="1">
    <citation type="submission" date="2022-11" db="EMBL/GenBank/DDBJ databases">
        <title>Centuries of genome instability and evolution in soft-shell clam transmissible cancer (bioRxiv).</title>
        <authorList>
            <person name="Hart S.F.M."/>
            <person name="Yonemitsu M.A."/>
            <person name="Giersch R.M."/>
            <person name="Beal B.F."/>
            <person name="Arriagada G."/>
            <person name="Davis B.W."/>
            <person name="Ostrander E.A."/>
            <person name="Goff S.P."/>
            <person name="Metzger M.J."/>
        </authorList>
    </citation>
    <scope>NUCLEOTIDE SEQUENCE</scope>
    <source>
        <strain evidence="2">MELC-2E11</strain>
        <tissue evidence="2">Siphon/mantle</tissue>
    </source>
</reference>
<dbReference type="Pfam" id="PF07690">
    <property type="entry name" value="MFS_1"/>
    <property type="match status" value="1"/>
</dbReference>
<evidence type="ECO:0000313" key="3">
    <source>
        <dbReference type="Proteomes" id="UP001164746"/>
    </source>
</evidence>
<dbReference type="Proteomes" id="UP001164746">
    <property type="component" value="Chromosome 12"/>
</dbReference>
<organism evidence="2 3">
    <name type="scientific">Mya arenaria</name>
    <name type="common">Soft-shell clam</name>
    <dbReference type="NCBI Taxonomy" id="6604"/>
    <lineage>
        <taxon>Eukaryota</taxon>
        <taxon>Metazoa</taxon>
        <taxon>Spiralia</taxon>
        <taxon>Lophotrochozoa</taxon>
        <taxon>Mollusca</taxon>
        <taxon>Bivalvia</taxon>
        <taxon>Autobranchia</taxon>
        <taxon>Heteroconchia</taxon>
        <taxon>Euheterodonta</taxon>
        <taxon>Imparidentia</taxon>
        <taxon>Neoheterodontei</taxon>
        <taxon>Myida</taxon>
        <taxon>Myoidea</taxon>
        <taxon>Myidae</taxon>
        <taxon>Mya</taxon>
    </lineage>
</organism>
<feature type="transmembrane region" description="Helical" evidence="1">
    <location>
        <begin position="50"/>
        <end position="69"/>
    </location>
</feature>
<feature type="transmembrane region" description="Helical" evidence="1">
    <location>
        <begin position="195"/>
        <end position="213"/>
    </location>
</feature>
<gene>
    <name evidence="2" type="ORF">MAR_016040</name>
</gene>
<feature type="transmembrane region" description="Helical" evidence="1">
    <location>
        <begin position="321"/>
        <end position="341"/>
    </location>
</feature>
<evidence type="ECO:0000313" key="2">
    <source>
        <dbReference type="EMBL" id="WAR22066.1"/>
    </source>
</evidence>
<feature type="transmembrane region" description="Helical" evidence="1">
    <location>
        <begin position="353"/>
        <end position="375"/>
    </location>
</feature>
<dbReference type="InterPro" id="IPR036259">
    <property type="entry name" value="MFS_trans_sf"/>
</dbReference>
<feature type="transmembrane region" description="Helical" evidence="1">
    <location>
        <begin position="262"/>
        <end position="283"/>
    </location>
</feature>
<keyword evidence="1" id="KW-0812">Transmembrane</keyword>
<keyword evidence="1" id="KW-0472">Membrane</keyword>
<dbReference type="Gene3D" id="1.20.1250.20">
    <property type="entry name" value="MFS general substrate transporter like domains"/>
    <property type="match status" value="1"/>
</dbReference>
<feature type="transmembrane region" description="Helical" evidence="1">
    <location>
        <begin position="135"/>
        <end position="158"/>
    </location>
</feature>
<dbReference type="SUPFAM" id="SSF103473">
    <property type="entry name" value="MFS general substrate transporter"/>
    <property type="match status" value="1"/>
</dbReference>
<feature type="transmembrane region" description="Helical" evidence="1">
    <location>
        <begin position="109"/>
        <end position="129"/>
    </location>
</feature>
<proteinExistence type="predicted"/>
<sequence>MQQKRDKASTYQIESGVDHVSDQLHVSEEECNEEQSPMCSLFIDRFSCRASMVCGGLLWCVSFIGSAFIKDINGLIPVLGVMGGVGSCLSGTPVPVIISYNFGKHRAKFVTISQVVIGASMFLGSPFAIALLDMYALRGTLLIMAGIVANICVCGMLCKPNKMELYIQRQKQLPTQTHMQKVGMFRSLIDTCKQFSFVCFLLSTCCWNFVLAINTLQLPYFISETKTHQDIAGVMMVFSISNLAGRILGVVLVFLQRINLITLHIISLGLLGAFVTAFPLYNHLTNSEYVFAAFCGLLTGLPNCLMVPISLQLADVSRLSAAHGLSSFACGVGVIIGPPIASVCYESSGSYNSSFIVAGVVALAGAAFSILTAVFEKRTDTVKIVLSQ</sequence>
<feature type="transmembrane region" description="Helical" evidence="1">
    <location>
        <begin position="289"/>
        <end position="309"/>
    </location>
</feature>
<dbReference type="PANTHER" id="PTHR11360:SF284">
    <property type="entry name" value="EG:103B4.3 PROTEIN-RELATED"/>
    <property type="match status" value="1"/>
</dbReference>
<feature type="transmembrane region" description="Helical" evidence="1">
    <location>
        <begin position="233"/>
        <end position="255"/>
    </location>
</feature>
<accession>A0ABY7FMB0</accession>
<keyword evidence="1" id="KW-1133">Transmembrane helix</keyword>
<dbReference type="PANTHER" id="PTHR11360">
    <property type="entry name" value="MONOCARBOXYLATE TRANSPORTER"/>
    <property type="match status" value="1"/>
</dbReference>
<protein>
    <submittedName>
        <fullName evidence="2">MOT12-like protein</fullName>
    </submittedName>
</protein>
<dbReference type="InterPro" id="IPR011701">
    <property type="entry name" value="MFS"/>
</dbReference>
<name>A0ABY7FMB0_MYAAR</name>
<dbReference type="InterPro" id="IPR050327">
    <property type="entry name" value="Proton-linked_MCT"/>
</dbReference>
<dbReference type="EMBL" id="CP111023">
    <property type="protein sequence ID" value="WAR22066.1"/>
    <property type="molecule type" value="Genomic_DNA"/>
</dbReference>
<evidence type="ECO:0000256" key="1">
    <source>
        <dbReference type="SAM" id="Phobius"/>
    </source>
</evidence>
<feature type="transmembrane region" description="Helical" evidence="1">
    <location>
        <begin position="75"/>
        <end position="97"/>
    </location>
</feature>